<accession>A0AAX2ZJC2</accession>
<dbReference type="KEGG" id="tem:JW646_03735"/>
<evidence type="ECO:0000313" key="1">
    <source>
        <dbReference type="EMBL" id="UEL48575.1"/>
    </source>
</evidence>
<sequence>MITLNQIRELIIKQDKELEEILFSYFSQEKTKNEIVNEFVDDLELQNFTIITLGIDRQDDILKQLKTSNNNIINIIENEDFIHENKYVENGITLCEVNPKKVNDIIEYLLRRSENCIILSSDINKLDSISKLEADFKMIYYADENYHIDKTGFLNNIDIYIEKEVCNKSNIIITENIDIYNYKKIIEKRDNIYLLNENNKEFNIEYIIKNLGSIDHCDIKNDLKEYARVIEDEYEKSKYVIASECDNIQNCIGLAKYIYEKYNTKGIYNIYISLLNQSKDYTNLIATAINSEHCEDVYKCELLYLHSLNEYDLINFIINIAIKNYKDIDSMSGENLNYKLALYNFELNMFKIALDKYVEVINNNDSLAKSALVNRNIGYLMYANGNKDYEKYYDYYEEFIKGLDEEECEEIDFKQDDIYDELLNLLDGVLSSDL</sequence>
<keyword evidence="2" id="KW-1185">Reference proteome</keyword>
<name>A0AAX2ZJC2_9FIRM</name>
<dbReference type="EMBL" id="CP081135">
    <property type="protein sequence ID" value="UEL48575.1"/>
    <property type="molecule type" value="Genomic_DNA"/>
</dbReference>
<gene>
    <name evidence="1" type="ORF">JW646_03735</name>
</gene>
<reference evidence="1 2" key="1">
    <citation type="journal article" date="2023" name="Int. J. Syst. Evol. Microbiol.">
        <title>Terrisporobacter hibernicus sp. nov., isolated from bovine faeces in Northern Ireland.</title>
        <authorList>
            <person name="Mitchell M."/>
            <person name="Nguyen S.V."/>
            <person name="Connor M."/>
            <person name="Fairley D.J."/>
            <person name="Donoghue O."/>
            <person name="Marshall H."/>
            <person name="Koolman L."/>
            <person name="McMullan G."/>
            <person name="Schaffer K.E."/>
            <person name="McGrath J.W."/>
            <person name="Fanning S."/>
        </authorList>
    </citation>
    <scope>NUCLEOTIDE SEQUENCE [LARGE SCALE GENOMIC DNA]</scope>
    <source>
        <strain evidence="1 2">MCA3</strain>
    </source>
</reference>
<proteinExistence type="predicted"/>
<protein>
    <submittedName>
        <fullName evidence="1">Uncharacterized protein</fullName>
    </submittedName>
</protein>
<organism evidence="1 2">
    <name type="scientific">Terrisporobacter hibernicus</name>
    <dbReference type="NCBI Taxonomy" id="2813371"/>
    <lineage>
        <taxon>Bacteria</taxon>
        <taxon>Bacillati</taxon>
        <taxon>Bacillota</taxon>
        <taxon>Clostridia</taxon>
        <taxon>Peptostreptococcales</taxon>
        <taxon>Peptostreptococcaceae</taxon>
        <taxon>Terrisporobacter</taxon>
    </lineage>
</organism>
<dbReference type="AlphaFoldDB" id="A0AAX2ZJC2"/>
<dbReference type="RefSeq" id="WP_228416645.1">
    <property type="nucleotide sequence ID" value="NZ_CP081135.1"/>
</dbReference>
<evidence type="ECO:0000313" key="2">
    <source>
        <dbReference type="Proteomes" id="UP001198983"/>
    </source>
</evidence>
<dbReference type="Proteomes" id="UP001198983">
    <property type="component" value="Chromosome"/>
</dbReference>